<dbReference type="KEGG" id="bkw:BkAM31D_19545"/>
<accession>A0A1X9MLQ4</accession>
<evidence type="ECO:0000313" key="1">
    <source>
        <dbReference type="EMBL" id="ARK31852.1"/>
    </source>
</evidence>
<name>A0A1X9MLQ4_9BACI</name>
<dbReference type="RefSeq" id="WP_066156287.1">
    <property type="nucleotide sequence ID" value="NZ_CP020814.1"/>
</dbReference>
<reference evidence="1 2" key="1">
    <citation type="submission" date="2017-04" db="EMBL/GenBank/DDBJ databases">
        <title>Bacillus krulwichiae AM31D Genome sequencing and assembly.</title>
        <authorList>
            <person name="Krulwich T.A."/>
            <person name="Anastor L."/>
            <person name="Ehrlich R."/>
            <person name="Ehrlich G.D."/>
            <person name="Janto B."/>
        </authorList>
    </citation>
    <scope>NUCLEOTIDE SEQUENCE [LARGE SCALE GENOMIC DNA]</scope>
    <source>
        <strain evidence="1 2">AM31D</strain>
    </source>
</reference>
<organism evidence="1 2">
    <name type="scientific">Halalkalibacter krulwichiae</name>
    <dbReference type="NCBI Taxonomy" id="199441"/>
    <lineage>
        <taxon>Bacteria</taxon>
        <taxon>Bacillati</taxon>
        <taxon>Bacillota</taxon>
        <taxon>Bacilli</taxon>
        <taxon>Bacillales</taxon>
        <taxon>Bacillaceae</taxon>
        <taxon>Halalkalibacter</taxon>
    </lineage>
</organism>
<proteinExistence type="predicted"/>
<evidence type="ECO:0000313" key="2">
    <source>
        <dbReference type="Proteomes" id="UP000193006"/>
    </source>
</evidence>
<dbReference type="STRING" id="199441.BkAM31D_19545"/>
<sequence>MRVYCDFELKLTDEALIIGADYRVLNDENNYSTVKIASLYETEMAGASLNACVRFALCKLIDEMPGGFDSIKFRSVLSLMSRTSRLKAVLKHANEQELEVKFLQKFFNSDACDLLEDAEKRKSSVTETI</sequence>
<keyword evidence="2" id="KW-1185">Reference proteome</keyword>
<protein>
    <submittedName>
        <fullName evidence="1">Uncharacterized protein</fullName>
    </submittedName>
</protein>
<dbReference type="Proteomes" id="UP000193006">
    <property type="component" value="Chromosome"/>
</dbReference>
<gene>
    <name evidence="1" type="ORF">BkAM31D_19545</name>
</gene>
<dbReference type="AlphaFoldDB" id="A0A1X9MLQ4"/>
<dbReference type="EMBL" id="CP020814">
    <property type="protein sequence ID" value="ARK31852.1"/>
    <property type="molecule type" value="Genomic_DNA"/>
</dbReference>